<protein>
    <submittedName>
        <fullName evidence="1">Uncharacterized protein</fullName>
    </submittedName>
</protein>
<sequence length="158" mass="18929">MIKITVLNVTILNKNCYEYIEIFISKEKINLRKEDHSCIKDKLHTHVIQRLIVENNYFVKKNIRKRHAQYNGTCKNVHDVINYIKLILMMSIKNDFFLVQINCIKFIFCCCYINLGIVQFIQVDEDNERSLKRFLFKNYILSVIWISNNDMEVRSNVS</sequence>
<evidence type="ECO:0000313" key="1">
    <source>
        <dbReference type="EMBL" id="KAL2733735.1"/>
    </source>
</evidence>
<comment type="caution">
    <text evidence="1">The sequence shown here is derived from an EMBL/GenBank/DDBJ whole genome shotgun (WGS) entry which is preliminary data.</text>
</comment>
<reference evidence="1 2" key="1">
    <citation type="journal article" date="2024" name="Ann. Entomol. Soc. Am.">
        <title>Genomic analyses of the southern and eastern yellowjacket wasps (Hymenoptera: Vespidae) reveal evolutionary signatures of social life.</title>
        <authorList>
            <person name="Catto M.A."/>
            <person name="Caine P.B."/>
            <person name="Orr S.E."/>
            <person name="Hunt B.G."/>
            <person name="Goodisman M.A.D."/>
        </authorList>
    </citation>
    <scope>NUCLEOTIDE SEQUENCE [LARGE SCALE GENOMIC DNA]</scope>
    <source>
        <strain evidence="1">233</strain>
        <tissue evidence="1">Head and thorax</tissue>
    </source>
</reference>
<accession>A0ABD2BM98</accession>
<dbReference type="AlphaFoldDB" id="A0ABD2BM98"/>
<proteinExistence type="predicted"/>
<keyword evidence="2" id="KW-1185">Reference proteome</keyword>
<evidence type="ECO:0000313" key="2">
    <source>
        <dbReference type="Proteomes" id="UP001607302"/>
    </source>
</evidence>
<organism evidence="1 2">
    <name type="scientific">Vespula squamosa</name>
    <name type="common">Southern yellow jacket</name>
    <name type="synonym">Wasp</name>
    <dbReference type="NCBI Taxonomy" id="30214"/>
    <lineage>
        <taxon>Eukaryota</taxon>
        <taxon>Metazoa</taxon>
        <taxon>Ecdysozoa</taxon>
        <taxon>Arthropoda</taxon>
        <taxon>Hexapoda</taxon>
        <taxon>Insecta</taxon>
        <taxon>Pterygota</taxon>
        <taxon>Neoptera</taxon>
        <taxon>Endopterygota</taxon>
        <taxon>Hymenoptera</taxon>
        <taxon>Apocrita</taxon>
        <taxon>Aculeata</taxon>
        <taxon>Vespoidea</taxon>
        <taxon>Vespidae</taxon>
        <taxon>Vespinae</taxon>
        <taxon>Vespula</taxon>
    </lineage>
</organism>
<name>A0ABD2BM98_VESSQ</name>
<gene>
    <name evidence="1" type="ORF">V1478_003433</name>
</gene>
<dbReference type="EMBL" id="JAUDFV010000074">
    <property type="protein sequence ID" value="KAL2733735.1"/>
    <property type="molecule type" value="Genomic_DNA"/>
</dbReference>
<dbReference type="Proteomes" id="UP001607302">
    <property type="component" value="Unassembled WGS sequence"/>
</dbReference>